<dbReference type="Pfam" id="PF00144">
    <property type="entry name" value="Beta-lactamase"/>
    <property type="match status" value="1"/>
</dbReference>
<feature type="chain" id="PRO_5037656115" evidence="1">
    <location>
        <begin position="26"/>
        <end position="398"/>
    </location>
</feature>
<dbReference type="AlphaFoldDB" id="A0A917KXD6"/>
<sequence length="398" mass="41609">MQRRTIVAATTAAGLIAARPPAAQAAGAPPASLDALLAPYLSRFALPALGAAVVKDGRIIAAGTVGTRRANAQVPVTLTDRFHIGSCTKAMTALLAGVLVDAGRIGWNTTIGQTFPNLRLGMDDGLAGVTLEQLLSHIGGIPTDSEDLLKVVLDSQRLEGVNLDAMRRWIIGQWRARPLAWPAGTTFAYSNLGYIIAGAMLESAGTATWEELVSTRIFDALGLTTAGIGPQSSRGRVDAPLGHEIRQDGTLKPILAGPNGDAQPVIGPVGGVHLSILDFATWAGWHAGAGRRGPVLVTPDTLRRLHTKVIDIPPDPNAPPGTPAAVGYGFGWVYGTLPYTHGTVMLHTGSNGLNKAKVLVQPDKDFAMVVATNRDDAHSDEALTALQEALYRAHATPG</sequence>
<dbReference type="InterPro" id="IPR001466">
    <property type="entry name" value="Beta-lactam-related"/>
</dbReference>
<gene>
    <name evidence="3" type="ORF">GCM10011320_48140</name>
</gene>
<feature type="signal peptide" evidence="1">
    <location>
        <begin position="1"/>
        <end position="25"/>
    </location>
</feature>
<name>A0A917KXD6_9PROT</name>
<dbReference type="SUPFAM" id="SSF56601">
    <property type="entry name" value="beta-lactamase/transpeptidase-like"/>
    <property type="match status" value="1"/>
</dbReference>
<accession>A0A917KXD6</accession>
<dbReference type="EMBL" id="BMKW01000013">
    <property type="protein sequence ID" value="GGJ34737.1"/>
    <property type="molecule type" value="Genomic_DNA"/>
</dbReference>
<reference evidence="3" key="1">
    <citation type="journal article" date="2014" name="Int. J. Syst. Evol. Microbiol.">
        <title>Complete genome sequence of Corynebacterium casei LMG S-19264T (=DSM 44701T), isolated from a smear-ripened cheese.</title>
        <authorList>
            <consortium name="US DOE Joint Genome Institute (JGI-PGF)"/>
            <person name="Walter F."/>
            <person name="Albersmeier A."/>
            <person name="Kalinowski J."/>
            <person name="Ruckert C."/>
        </authorList>
    </citation>
    <scope>NUCLEOTIDE SEQUENCE</scope>
    <source>
        <strain evidence="3">CGMCC 1.3617</strain>
    </source>
</reference>
<reference evidence="3" key="2">
    <citation type="submission" date="2020-09" db="EMBL/GenBank/DDBJ databases">
        <authorList>
            <person name="Sun Q."/>
            <person name="Zhou Y."/>
        </authorList>
    </citation>
    <scope>NUCLEOTIDE SEQUENCE</scope>
    <source>
        <strain evidence="3">CGMCC 1.3617</strain>
    </source>
</reference>
<keyword evidence="3" id="KW-0378">Hydrolase</keyword>
<keyword evidence="1" id="KW-0732">Signal</keyword>
<evidence type="ECO:0000313" key="3">
    <source>
        <dbReference type="EMBL" id="GGJ34737.1"/>
    </source>
</evidence>
<comment type="caution">
    <text evidence="3">The sequence shown here is derived from an EMBL/GenBank/DDBJ whole genome shotgun (WGS) entry which is preliminary data.</text>
</comment>
<proteinExistence type="predicted"/>
<protein>
    <submittedName>
        <fullName evidence="3">Serine hydrolase</fullName>
    </submittedName>
</protein>
<dbReference type="Gene3D" id="3.40.710.10">
    <property type="entry name" value="DD-peptidase/beta-lactamase superfamily"/>
    <property type="match status" value="1"/>
</dbReference>
<dbReference type="GO" id="GO:0016787">
    <property type="term" value="F:hydrolase activity"/>
    <property type="evidence" value="ECO:0007669"/>
    <property type="project" value="UniProtKB-KW"/>
</dbReference>
<evidence type="ECO:0000259" key="2">
    <source>
        <dbReference type="Pfam" id="PF00144"/>
    </source>
</evidence>
<dbReference type="RefSeq" id="WP_188971579.1">
    <property type="nucleotide sequence ID" value="NZ_BMKW01000013.1"/>
</dbReference>
<dbReference type="InterPro" id="IPR012338">
    <property type="entry name" value="Beta-lactam/transpept-like"/>
</dbReference>
<feature type="domain" description="Beta-lactamase-related" evidence="2">
    <location>
        <begin position="34"/>
        <end position="389"/>
    </location>
</feature>
<organism evidence="3 4">
    <name type="scientific">Neoroseomonas lacus</name>
    <dbReference type="NCBI Taxonomy" id="287609"/>
    <lineage>
        <taxon>Bacteria</taxon>
        <taxon>Pseudomonadati</taxon>
        <taxon>Pseudomonadota</taxon>
        <taxon>Alphaproteobacteria</taxon>
        <taxon>Acetobacterales</taxon>
        <taxon>Acetobacteraceae</taxon>
        <taxon>Neoroseomonas</taxon>
    </lineage>
</organism>
<dbReference type="InterPro" id="IPR050491">
    <property type="entry name" value="AmpC-like"/>
</dbReference>
<dbReference type="PANTHER" id="PTHR46825:SF15">
    <property type="entry name" value="BETA-LACTAMASE-RELATED DOMAIN-CONTAINING PROTEIN"/>
    <property type="match status" value="1"/>
</dbReference>
<evidence type="ECO:0000313" key="4">
    <source>
        <dbReference type="Proteomes" id="UP000661507"/>
    </source>
</evidence>
<keyword evidence="4" id="KW-1185">Reference proteome</keyword>
<dbReference type="PANTHER" id="PTHR46825">
    <property type="entry name" value="D-ALANYL-D-ALANINE-CARBOXYPEPTIDASE/ENDOPEPTIDASE AMPH"/>
    <property type="match status" value="1"/>
</dbReference>
<evidence type="ECO:0000256" key="1">
    <source>
        <dbReference type="SAM" id="SignalP"/>
    </source>
</evidence>
<dbReference type="Proteomes" id="UP000661507">
    <property type="component" value="Unassembled WGS sequence"/>
</dbReference>